<keyword evidence="4" id="KW-1185">Reference proteome</keyword>
<keyword evidence="1" id="KW-0812">Transmembrane</keyword>
<proteinExistence type="predicted"/>
<dbReference type="InterPro" id="IPR056704">
    <property type="entry name" value="DUF7802"/>
</dbReference>
<feature type="transmembrane region" description="Helical" evidence="1">
    <location>
        <begin position="129"/>
        <end position="150"/>
    </location>
</feature>
<feature type="transmembrane region" description="Helical" evidence="1">
    <location>
        <begin position="157"/>
        <end position="175"/>
    </location>
</feature>
<comment type="caution">
    <text evidence="3">The sequence shown here is derived from an EMBL/GenBank/DDBJ whole genome shotgun (WGS) entry which is preliminary data.</text>
</comment>
<feature type="transmembrane region" description="Helical" evidence="1">
    <location>
        <begin position="301"/>
        <end position="321"/>
    </location>
</feature>
<dbReference type="EMBL" id="CAXAMM010039507">
    <property type="protein sequence ID" value="CAK9086925.1"/>
    <property type="molecule type" value="Genomic_DNA"/>
</dbReference>
<dbReference type="PANTHER" id="PTHR35982:SF1">
    <property type="entry name" value="SPIROCYCLASE, AVEC FAMILY"/>
    <property type="match status" value="1"/>
</dbReference>
<feature type="transmembrane region" description="Helical" evidence="1">
    <location>
        <begin position="89"/>
        <end position="109"/>
    </location>
</feature>
<reference evidence="3 4" key="1">
    <citation type="submission" date="2024-02" db="EMBL/GenBank/DDBJ databases">
        <authorList>
            <person name="Chen Y."/>
            <person name="Shah S."/>
            <person name="Dougan E. K."/>
            <person name="Thang M."/>
            <person name="Chan C."/>
        </authorList>
    </citation>
    <scope>NUCLEOTIDE SEQUENCE [LARGE SCALE GENOMIC DNA]</scope>
</reference>
<evidence type="ECO:0000313" key="4">
    <source>
        <dbReference type="Proteomes" id="UP001642464"/>
    </source>
</evidence>
<protein>
    <recommendedName>
        <fullName evidence="2">DUF7802 domain-containing protein</fullName>
    </recommendedName>
</protein>
<feature type="transmembrane region" description="Helical" evidence="1">
    <location>
        <begin position="405"/>
        <end position="427"/>
    </location>
</feature>
<accession>A0ABP0QF92</accession>
<gene>
    <name evidence="3" type="ORF">SCF082_LOCUS41112</name>
</gene>
<evidence type="ECO:0000259" key="2">
    <source>
        <dbReference type="Pfam" id="PF25085"/>
    </source>
</evidence>
<dbReference type="PANTHER" id="PTHR35982">
    <property type="entry name" value="AGAP005361-PA"/>
    <property type="match status" value="1"/>
</dbReference>
<feature type="transmembrane region" description="Helical" evidence="1">
    <location>
        <begin position="57"/>
        <end position="77"/>
    </location>
</feature>
<sequence length="469" mass="53563">MLVGSACACGTVFVLVIRLQAYCNRSWLILDHFRDYDKWPWQRVNPLEQQLEDHPSFVFAEVLFILLAGFAFLHATCETDAKEERRLKLIWLATFIVGTVNDYIFMLLPVVDNFWQAQGLVMLTPRMPLYIPCVYNGFMYWSTVAAARVFQHWRPCAIAEASLAGLLAMIFYAPYDMCGAKFLWWTWHDTDPGVALRWLGVPGGSTAWTITFTFCFSLLLRLGSDLGWSQIKTLALACWSTPLMLVVLNIFTIIGFDRVGMPGPQTVLAAALCFAMACVCQPIPKVWPQKKVHPLKRPEHWSVRATLCMYFATLVLIGLLFSPEKQVSTGVHQQFGDCHATDIDLMGYERKRYICRERFPTDYFQFNCPEVGSPWSSITPEASMTDSVASWYTVCGRPHRNYKSWLSGLLALCGLGSLLFYFSFSLCQAWTCMTGQRESVCLVNRSLCRSLHQQRWKAQRLSRLRLNSD</sequence>
<feature type="transmembrane region" description="Helical" evidence="1">
    <location>
        <begin position="195"/>
        <end position="222"/>
    </location>
</feature>
<keyword evidence="1" id="KW-1133">Transmembrane helix</keyword>
<feature type="transmembrane region" description="Helical" evidence="1">
    <location>
        <begin position="234"/>
        <end position="256"/>
    </location>
</feature>
<feature type="transmembrane region" description="Helical" evidence="1">
    <location>
        <begin position="262"/>
        <end position="280"/>
    </location>
</feature>
<evidence type="ECO:0000256" key="1">
    <source>
        <dbReference type="SAM" id="Phobius"/>
    </source>
</evidence>
<dbReference type="Pfam" id="PF25085">
    <property type="entry name" value="DUF7802"/>
    <property type="match status" value="1"/>
</dbReference>
<organism evidence="3 4">
    <name type="scientific">Durusdinium trenchii</name>
    <dbReference type="NCBI Taxonomy" id="1381693"/>
    <lineage>
        <taxon>Eukaryota</taxon>
        <taxon>Sar</taxon>
        <taxon>Alveolata</taxon>
        <taxon>Dinophyceae</taxon>
        <taxon>Suessiales</taxon>
        <taxon>Symbiodiniaceae</taxon>
        <taxon>Durusdinium</taxon>
    </lineage>
</organism>
<feature type="domain" description="DUF7802" evidence="2">
    <location>
        <begin position="44"/>
        <end position="421"/>
    </location>
</feature>
<evidence type="ECO:0000313" key="3">
    <source>
        <dbReference type="EMBL" id="CAK9086925.1"/>
    </source>
</evidence>
<keyword evidence="1" id="KW-0472">Membrane</keyword>
<dbReference type="Proteomes" id="UP001642464">
    <property type="component" value="Unassembled WGS sequence"/>
</dbReference>
<name>A0ABP0QF92_9DINO</name>